<feature type="transmembrane region" description="Helical" evidence="2">
    <location>
        <begin position="15"/>
        <end position="32"/>
    </location>
</feature>
<feature type="compositionally biased region" description="Polar residues" evidence="1">
    <location>
        <begin position="420"/>
        <end position="441"/>
    </location>
</feature>
<feature type="transmembrane region" description="Helical" evidence="2">
    <location>
        <begin position="267"/>
        <end position="286"/>
    </location>
</feature>
<feature type="region of interest" description="Disordered" evidence="1">
    <location>
        <begin position="298"/>
        <end position="398"/>
    </location>
</feature>
<protein>
    <submittedName>
        <fullName evidence="3">Uncharacterized protein</fullName>
    </submittedName>
</protein>
<feature type="transmembrane region" description="Helical" evidence="2">
    <location>
        <begin position="230"/>
        <end position="247"/>
    </location>
</feature>
<dbReference type="Proteomes" id="UP000717515">
    <property type="component" value="Unassembled WGS sequence"/>
</dbReference>
<comment type="caution">
    <text evidence="3">The sequence shown here is derived from an EMBL/GenBank/DDBJ whole genome shotgun (WGS) entry which is preliminary data.</text>
</comment>
<sequence>MTHLSDYSFVQRGTSNSWFYIWFLVYVFRYDRFQALNIRRIARFELRSIVTLLLVIAKPLQISYDVGISMIKYEEGFWTVPGTDTIIGRPSDLWIQSHRDRAEVLDYILACAMALLTSIFFLLQSFYHYISKSVTKSSFMSSFEFRLNIVCSLIVIAVFPLIQYLFRNNHALREAAPQMAFSVVLLVIGILGVRTHFRFQSLLKVAMLTISESTQGVVEKLEYFKDMNKILTGAMFGTGISLGIASVDGLMPHPVIARHKFASDFLVTNLNFFEFIIWVTLVFIFYPRRSGVGNVFGSSSGGSLSRTAPNASRQAQQLKSVHDNSHSNHSKDRPPSHVPYRPPEGRSNNSNSKTEYVDLPLDSLQHNFSQNNNNSISNSNHNRNYNDTYPLTRTSGQQDATDFVQMNAFKTMYDDPLQASAASPRSPTRPQQHQQYGSATMQSPPQSPISPSHLRAASPMSARVASPGPVYGSPIPRQLQAQQSSNTHMDANWCLFCEKHIRGRSAAYCSNACLRRDTLRAAAGSSPATKEHLPLKRRTLASVKVSYPSCTFGSCAPALACSDAAATKIAPVAYTPRPTVKMHRTPLMAPT</sequence>
<feature type="compositionally biased region" description="Basic and acidic residues" evidence="1">
    <location>
        <begin position="320"/>
        <end position="335"/>
    </location>
</feature>
<feature type="transmembrane region" description="Helical" evidence="2">
    <location>
        <begin position="107"/>
        <end position="127"/>
    </location>
</feature>
<feature type="transmembrane region" description="Helical" evidence="2">
    <location>
        <begin position="147"/>
        <end position="166"/>
    </location>
</feature>
<evidence type="ECO:0000313" key="3">
    <source>
        <dbReference type="EMBL" id="KAG9324067.1"/>
    </source>
</evidence>
<accession>A0A9P8CY31</accession>
<organism evidence="3 4">
    <name type="scientific">Mortierella alpina</name>
    <name type="common">Oleaginous fungus</name>
    <name type="synonym">Mortierella renispora</name>
    <dbReference type="NCBI Taxonomy" id="64518"/>
    <lineage>
        <taxon>Eukaryota</taxon>
        <taxon>Fungi</taxon>
        <taxon>Fungi incertae sedis</taxon>
        <taxon>Mucoromycota</taxon>
        <taxon>Mortierellomycotina</taxon>
        <taxon>Mortierellomycetes</taxon>
        <taxon>Mortierellales</taxon>
        <taxon>Mortierellaceae</taxon>
        <taxon>Mortierella</taxon>
    </lineage>
</organism>
<dbReference type="AlphaFoldDB" id="A0A9P8CY31"/>
<keyword evidence="2" id="KW-1133">Transmembrane helix</keyword>
<dbReference type="InterPro" id="IPR024368">
    <property type="entry name" value="Ecl1/2/3"/>
</dbReference>
<evidence type="ECO:0000313" key="4">
    <source>
        <dbReference type="Proteomes" id="UP000717515"/>
    </source>
</evidence>
<reference evidence="3" key="1">
    <citation type="submission" date="2021-07" db="EMBL/GenBank/DDBJ databases">
        <title>Draft genome of Mortierella alpina, strain LL118, isolated from an aspen leaf litter sample.</title>
        <authorList>
            <person name="Yang S."/>
            <person name="Vinatzer B.A."/>
        </authorList>
    </citation>
    <scope>NUCLEOTIDE SEQUENCE</scope>
    <source>
        <strain evidence="3">LL118</strain>
    </source>
</reference>
<feature type="compositionally biased region" description="Polar residues" evidence="1">
    <location>
        <begin position="304"/>
        <end position="319"/>
    </location>
</feature>
<proteinExistence type="predicted"/>
<keyword evidence="2" id="KW-0812">Transmembrane</keyword>
<keyword evidence="2" id="KW-0472">Membrane</keyword>
<feature type="compositionally biased region" description="Low complexity" evidence="1">
    <location>
        <begin position="367"/>
        <end position="386"/>
    </location>
</feature>
<feature type="compositionally biased region" description="Polar residues" evidence="1">
    <location>
        <begin position="387"/>
        <end position="398"/>
    </location>
</feature>
<name>A0A9P8CY31_MORAP</name>
<feature type="transmembrane region" description="Helical" evidence="2">
    <location>
        <begin position="178"/>
        <end position="197"/>
    </location>
</feature>
<evidence type="ECO:0000256" key="2">
    <source>
        <dbReference type="SAM" id="Phobius"/>
    </source>
</evidence>
<dbReference type="Pfam" id="PF12855">
    <property type="entry name" value="Ecl1"/>
    <property type="match status" value="1"/>
</dbReference>
<evidence type="ECO:0000256" key="1">
    <source>
        <dbReference type="SAM" id="MobiDB-lite"/>
    </source>
</evidence>
<dbReference type="EMBL" id="JAIFTL010000078">
    <property type="protein sequence ID" value="KAG9324067.1"/>
    <property type="molecule type" value="Genomic_DNA"/>
</dbReference>
<feature type="region of interest" description="Disordered" evidence="1">
    <location>
        <begin position="418"/>
        <end position="484"/>
    </location>
</feature>
<gene>
    <name evidence="3" type="ORF">KVV02_003993</name>
</gene>